<dbReference type="AlphaFoldDB" id="A0A0F5ZP48"/>
<dbReference type="EMBL" id="JZRZ01000010">
    <property type="protein sequence ID" value="KKD57526.1"/>
    <property type="molecule type" value="Genomic_DNA"/>
</dbReference>
<dbReference type="PANTHER" id="PTHR21660:SF1">
    <property type="entry name" value="ACYL-COENZYME A THIOESTERASE 13"/>
    <property type="match status" value="1"/>
</dbReference>
<dbReference type="Pfam" id="PF03061">
    <property type="entry name" value="4HBT"/>
    <property type="match status" value="1"/>
</dbReference>
<evidence type="ECO:0000256" key="1">
    <source>
        <dbReference type="ARBA" id="ARBA00008324"/>
    </source>
</evidence>
<dbReference type="InterPro" id="IPR006683">
    <property type="entry name" value="Thioestr_dom"/>
</dbReference>
<dbReference type="InterPro" id="IPR029069">
    <property type="entry name" value="HotDog_dom_sf"/>
</dbReference>
<dbReference type="SUPFAM" id="SSF54637">
    <property type="entry name" value="Thioesterase/thiol ester dehydrase-isomerase"/>
    <property type="match status" value="1"/>
</dbReference>
<gene>
    <name evidence="3" type="ORF">VM57_05140</name>
</gene>
<dbReference type="OrthoDB" id="9813282at2"/>
<dbReference type="PANTHER" id="PTHR21660">
    <property type="entry name" value="THIOESTERASE SUPERFAMILY MEMBER-RELATED"/>
    <property type="match status" value="1"/>
</dbReference>
<dbReference type="GeneID" id="93832287"/>
<dbReference type="Proteomes" id="UP000243478">
    <property type="component" value="Unassembled WGS sequence"/>
</dbReference>
<dbReference type="InterPro" id="IPR039298">
    <property type="entry name" value="ACOT13"/>
</dbReference>
<dbReference type="GO" id="GO:0047617">
    <property type="term" value="F:fatty acyl-CoA hydrolase activity"/>
    <property type="evidence" value="ECO:0007669"/>
    <property type="project" value="InterPro"/>
</dbReference>
<reference evidence="3 4" key="1">
    <citation type="submission" date="2015-03" db="EMBL/GenBank/DDBJ databases">
        <title>Draft genome of Stenotrophomonas maltophila isolated from urine specimen.</title>
        <authorList>
            <person name="Murugan N."/>
            <person name="Malathi J."/>
            <person name="Umashankar V."/>
            <person name="Madhavan H."/>
        </authorList>
    </citation>
    <scope>NUCLEOTIDE SEQUENCE [LARGE SCALE GENOMIC DNA]</scope>
    <source>
        <strain evidence="3 4">JMNMN1</strain>
    </source>
</reference>
<evidence type="ECO:0000256" key="2">
    <source>
        <dbReference type="ARBA" id="ARBA00022801"/>
    </source>
</evidence>
<comment type="caution">
    <text evidence="3">The sequence shown here is derived from an EMBL/GenBank/DDBJ whole genome shotgun (WGS) entry which is preliminary data.</text>
</comment>
<dbReference type="PATRIC" id="fig|40324.129.peg.394"/>
<name>A0A0F5ZP48_STEMA</name>
<dbReference type="Gene3D" id="3.10.129.10">
    <property type="entry name" value="Hotdog Thioesterase"/>
    <property type="match status" value="1"/>
</dbReference>
<proteinExistence type="inferred from homology"/>
<dbReference type="RefSeq" id="WP_024956981.1">
    <property type="nucleotide sequence ID" value="NZ_CAXYHH010000012.1"/>
</dbReference>
<evidence type="ECO:0000313" key="4">
    <source>
        <dbReference type="Proteomes" id="UP000243478"/>
    </source>
</evidence>
<comment type="similarity">
    <text evidence="1">Belongs to the thioesterase PaaI family.</text>
</comment>
<evidence type="ECO:0000313" key="3">
    <source>
        <dbReference type="EMBL" id="KKD57526.1"/>
    </source>
</evidence>
<protein>
    <submittedName>
        <fullName evidence="3">Thioesterase</fullName>
    </submittedName>
</protein>
<keyword evidence="2" id="KW-0378">Hydrolase</keyword>
<accession>A0A0F5ZP48</accession>
<sequence>MNPESIFYSVVNGDLPPSQAGTLLGWRFVDYDDALRRIHVEFDAGPMLTNPMGNVQGGFLSAMLDDCMGPAIYATLPANRIAVTVESKTSFVSPARPGRIIGWGEVEHSKGSIAFTRGWLTDPAGNVLATATATFRVGALRWRGLSVPRPIARRMIARTLRRVHARIG</sequence>
<organism evidence="3 4">
    <name type="scientific">Stenotrophomonas maltophilia</name>
    <name type="common">Pseudomonas maltophilia</name>
    <name type="synonym">Xanthomonas maltophilia</name>
    <dbReference type="NCBI Taxonomy" id="40324"/>
    <lineage>
        <taxon>Bacteria</taxon>
        <taxon>Pseudomonadati</taxon>
        <taxon>Pseudomonadota</taxon>
        <taxon>Gammaproteobacteria</taxon>
        <taxon>Lysobacterales</taxon>
        <taxon>Lysobacteraceae</taxon>
        <taxon>Stenotrophomonas</taxon>
        <taxon>Stenotrophomonas maltophilia group</taxon>
    </lineage>
</organism>
<dbReference type="CDD" id="cd03443">
    <property type="entry name" value="PaaI_thioesterase"/>
    <property type="match status" value="1"/>
</dbReference>